<dbReference type="GeneID" id="93101814"/>
<evidence type="ECO:0008006" key="4">
    <source>
        <dbReference type="Google" id="ProtNLM"/>
    </source>
</evidence>
<dbReference type="Pfam" id="PF16132">
    <property type="entry name" value="DUF4843"/>
    <property type="match status" value="1"/>
</dbReference>
<evidence type="ECO:0000313" key="3">
    <source>
        <dbReference type="Proteomes" id="UP000546007"/>
    </source>
</evidence>
<dbReference type="AlphaFoldDB" id="A0A7W6HWZ3"/>
<sequence length="278" mass="32308">MKLKILLFAVMSFPFLWSCDKEEIPVFASNDAGIYFQRLTSTVYGSTTEYYSDSTDFSFAGMYAYYTSHVLNAPVLTMGKVVDYDRPFKVVVDMEESTAIEGIDFEIELDSLVIKAGTSNAVVPVRLLRTETLLEKSLKIVLRLQENEHFKCYLKTYKNTNLYTAKGEQISGIRYVFTFNEMYTQPNFWKNYAEQDYFGEWTPKKYQVVNQVCGLTPRDWQNANMYGYKVQSARLPFFARTVRIYLQEQADAGNPVKDSDEKYMQLAPNYEVDYSDYQ</sequence>
<proteinExistence type="predicted"/>
<feature type="signal peptide" evidence="1">
    <location>
        <begin position="1"/>
        <end position="18"/>
    </location>
</feature>
<protein>
    <recommendedName>
        <fullName evidence="4">DUF4843 domain-containing protein</fullName>
    </recommendedName>
</protein>
<accession>A0A7W6HWZ3</accession>
<keyword evidence="3" id="KW-1185">Reference proteome</keyword>
<comment type="caution">
    <text evidence="2">The sequence shown here is derived from an EMBL/GenBank/DDBJ whole genome shotgun (WGS) entry which is preliminary data.</text>
</comment>
<organism evidence="2 3">
    <name type="scientific">Butyricimonas faecihominis</name>
    <dbReference type="NCBI Taxonomy" id="1472416"/>
    <lineage>
        <taxon>Bacteria</taxon>
        <taxon>Pseudomonadati</taxon>
        <taxon>Bacteroidota</taxon>
        <taxon>Bacteroidia</taxon>
        <taxon>Bacteroidales</taxon>
        <taxon>Odoribacteraceae</taxon>
        <taxon>Butyricimonas</taxon>
    </lineage>
</organism>
<dbReference type="RefSeq" id="WP_164719722.1">
    <property type="nucleotide sequence ID" value="NZ_AP028155.1"/>
</dbReference>
<reference evidence="2 3" key="1">
    <citation type="submission" date="2020-08" db="EMBL/GenBank/DDBJ databases">
        <title>Genomic Encyclopedia of Type Strains, Phase IV (KMG-IV): sequencing the most valuable type-strain genomes for metagenomic binning, comparative biology and taxonomic classification.</title>
        <authorList>
            <person name="Goeker M."/>
        </authorList>
    </citation>
    <scope>NUCLEOTIDE SEQUENCE [LARGE SCALE GENOMIC DNA]</scope>
    <source>
        <strain evidence="2 3">DSM 105721</strain>
    </source>
</reference>
<evidence type="ECO:0000256" key="1">
    <source>
        <dbReference type="SAM" id="SignalP"/>
    </source>
</evidence>
<evidence type="ECO:0000313" key="2">
    <source>
        <dbReference type="EMBL" id="MBB4026548.1"/>
    </source>
</evidence>
<dbReference type="Proteomes" id="UP000546007">
    <property type="component" value="Unassembled WGS sequence"/>
</dbReference>
<name>A0A7W6HWZ3_9BACT</name>
<dbReference type="InterPro" id="IPR032299">
    <property type="entry name" value="DUF4843"/>
</dbReference>
<gene>
    <name evidence="2" type="ORF">GGR14_002342</name>
</gene>
<feature type="chain" id="PRO_5031423573" description="DUF4843 domain-containing protein" evidence="1">
    <location>
        <begin position="19"/>
        <end position="278"/>
    </location>
</feature>
<keyword evidence="1" id="KW-0732">Signal</keyword>
<dbReference type="EMBL" id="JACIES010000005">
    <property type="protein sequence ID" value="MBB4026548.1"/>
    <property type="molecule type" value="Genomic_DNA"/>
</dbReference>